<dbReference type="OrthoDB" id="5524429at2"/>
<proteinExistence type="predicted"/>
<keyword evidence="1" id="KW-0732">Signal</keyword>
<dbReference type="RefSeq" id="WP_011423094.1">
    <property type="nucleotide sequence ID" value="NC_007760.1"/>
</dbReference>
<name>Q2IGV4_ANADE</name>
<evidence type="ECO:0008006" key="4">
    <source>
        <dbReference type="Google" id="ProtNLM"/>
    </source>
</evidence>
<feature type="signal peptide" evidence="1">
    <location>
        <begin position="1"/>
        <end position="21"/>
    </location>
</feature>
<dbReference type="EMBL" id="CP000251">
    <property type="protein sequence ID" value="ABC83812.1"/>
    <property type="molecule type" value="Genomic_DNA"/>
</dbReference>
<gene>
    <name evidence="2" type="ordered locus">Adeh_4048</name>
</gene>
<dbReference type="Proteomes" id="UP000001935">
    <property type="component" value="Chromosome"/>
</dbReference>
<dbReference type="HOGENOM" id="CLU_1014278_0_0_7"/>
<organism evidence="2 3">
    <name type="scientific">Anaeromyxobacter dehalogenans (strain 2CP-C)</name>
    <dbReference type="NCBI Taxonomy" id="290397"/>
    <lineage>
        <taxon>Bacteria</taxon>
        <taxon>Pseudomonadati</taxon>
        <taxon>Myxococcota</taxon>
        <taxon>Myxococcia</taxon>
        <taxon>Myxococcales</taxon>
        <taxon>Cystobacterineae</taxon>
        <taxon>Anaeromyxobacteraceae</taxon>
        <taxon>Anaeromyxobacter</taxon>
    </lineage>
</organism>
<dbReference type="KEGG" id="ade:Adeh_4048"/>
<evidence type="ECO:0000313" key="2">
    <source>
        <dbReference type="EMBL" id="ABC83812.1"/>
    </source>
</evidence>
<sequence length="274" mass="28856">MRSLASAALVLAALAAAPAAAQPLPAPGDVDGWAVGLSTGVAGRFGGFEIDRGEHNPPFLILVGARAEGWFPGRLSQAVRLRARVLAGGEDRIFVPSDGELEAAWAIGYPEFRFVLARAEAARAPGLALQSLVQLGTLPSVEGNVTVGYQARLDYLAAPVEMVHVRYLGRAHLPGAGGTTESEQVHAASAARLRYTVEYPAGPILSAQAELVKLWEKADLYAAAEGSAGWAAFGRAVVFEAVARWQGFTRRAPAPEDRRTDGEVQLLAVARIGL</sequence>
<dbReference type="AlphaFoldDB" id="Q2IGV4"/>
<accession>Q2IGV4</accession>
<reference evidence="2" key="1">
    <citation type="submission" date="2006-01" db="EMBL/GenBank/DDBJ databases">
        <title>Complete sequence of Anaeromyxobacter dehalogenans 2CP-C.</title>
        <authorList>
            <consortium name="US DOE Joint Genome Institute"/>
            <person name="Copeland A."/>
            <person name="Lucas S."/>
            <person name="Lapidus A."/>
            <person name="Barry K."/>
            <person name="Detter J.C."/>
            <person name="Glavina T."/>
            <person name="Hammon N."/>
            <person name="Israni S."/>
            <person name="Pitluck S."/>
            <person name="Brettin T."/>
            <person name="Bruce D."/>
            <person name="Han C."/>
            <person name="Tapia R."/>
            <person name="Gilna P."/>
            <person name="Kiss H."/>
            <person name="Schmutz J."/>
            <person name="Larimer F."/>
            <person name="Land M."/>
            <person name="Kyrpides N."/>
            <person name="Anderson I."/>
            <person name="Sanford R.A."/>
            <person name="Ritalahti K.M."/>
            <person name="Thomas H.S."/>
            <person name="Kirby J.R."/>
            <person name="Zhulin I.B."/>
            <person name="Loeffler F.E."/>
            <person name="Richardson P."/>
        </authorList>
    </citation>
    <scope>NUCLEOTIDE SEQUENCE</scope>
    <source>
        <strain evidence="2">2CP-C</strain>
    </source>
</reference>
<evidence type="ECO:0000313" key="3">
    <source>
        <dbReference type="Proteomes" id="UP000001935"/>
    </source>
</evidence>
<evidence type="ECO:0000256" key="1">
    <source>
        <dbReference type="SAM" id="SignalP"/>
    </source>
</evidence>
<dbReference type="STRING" id="290397.Adeh_4048"/>
<feature type="chain" id="PRO_5004210144" description="MipA/OmpV family protein" evidence="1">
    <location>
        <begin position="22"/>
        <end position="274"/>
    </location>
</feature>
<protein>
    <recommendedName>
        <fullName evidence="4">MipA/OmpV family protein</fullName>
    </recommendedName>
</protein>